<dbReference type="InterPro" id="IPR005624">
    <property type="entry name" value="PduO/GlcC-like"/>
</dbReference>
<dbReference type="Pfam" id="PF03928">
    <property type="entry name" value="HbpS-like"/>
    <property type="match status" value="1"/>
</dbReference>
<dbReference type="NCBIfam" id="NF002696">
    <property type="entry name" value="PRK02487.1-5"/>
    <property type="match status" value="1"/>
</dbReference>
<evidence type="ECO:0000313" key="2">
    <source>
        <dbReference type="EMBL" id="KLK90029.1"/>
    </source>
</evidence>
<dbReference type="Gene3D" id="3.30.450.150">
    <property type="entry name" value="Haem-degrading domain"/>
    <property type="match status" value="1"/>
</dbReference>
<dbReference type="PANTHER" id="PTHR28255">
    <property type="match status" value="1"/>
</dbReference>
<sequence length="158" mass="17447">MNDSNSLDALLAEEQELQFPSFSADVAWMLGSHIYQRARADALPIAIEISRSGQRLFFAALPGATPDNAEWIRRKRAVVQRFHHSSLYMSVEAEQKGRPFLQRYGLSEQDYAAAGGGFPIFLKDTGCVGTVVVSGLPQLEDHRLVTESVRAVIAQLAK</sequence>
<evidence type="ECO:0000313" key="3">
    <source>
        <dbReference type="Proteomes" id="UP000035489"/>
    </source>
</evidence>
<dbReference type="STRING" id="1225564.AA309_28085"/>
<comment type="similarity">
    <text evidence="1">Belongs to the UPF0303 family.</text>
</comment>
<proteinExistence type="inferred from homology"/>
<dbReference type="SUPFAM" id="SSF143744">
    <property type="entry name" value="GlcG-like"/>
    <property type="match status" value="1"/>
</dbReference>
<dbReference type="Proteomes" id="UP000035489">
    <property type="component" value="Unassembled WGS sequence"/>
</dbReference>
<name>A0A0H1R4P8_9HYPH</name>
<dbReference type="InterPro" id="IPR038084">
    <property type="entry name" value="PduO/GlcC-like_sf"/>
</dbReference>
<organism evidence="2 3">
    <name type="scientific">Microvirga vignae</name>
    <dbReference type="NCBI Taxonomy" id="1225564"/>
    <lineage>
        <taxon>Bacteria</taxon>
        <taxon>Pseudomonadati</taxon>
        <taxon>Pseudomonadota</taxon>
        <taxon>Alphaproteobacteria</taxon>
        <taxon>Hyphomicrobiales</taxon>
        <taxon>Methylobacteriaceae</taxon>
        <taxon>Microvirga</taxon>
    </lineage>
</organism>
<reference evidence="2 3" key="1">
    <citation type="submission" date="2015-05" db="EMBL/GenBank/DDBJ databases">
        <title>Draft genome sequence of Microvirga vignae strain BR3299, a novel nitrogen fixing bacteria isolated from Brazil semi-aired region.</title>
        <authorList>
            <person name="Zilli J.E."/>
            <person name="Passos S.R."/>
            <person name="Leite J."/>
            <person name="Baldani J.I."/>
            <person name="Xavier G.R."/>
            <person name="Rumjaneck N.G."/>
            <person name="Simoes-Araujo J.L."/>
        </authorList>
    </citation>
    <scope>NUCLEOTIDE SEQUENCE [LARGE SCALE GENOMIC DNA]</scope>
    <source>
        <strain evidence="2 3">BR3299</strain>
    </source>
</reference>
<dbReference type="EMBL" id="LCYG01000103">
    <property type="protein sequence ID" value="KLK90029.1"/>
    <property type="molecule type" value="Genomic_DNA"/>
</dbReference>
<dbReference type="HAMAP" id="MF_00761">
    <property type="entry name" value="UPF0303"/>
    <property type="match status" value="1"/>
</dbReference>
<keyword evidence="3" id="KW-1185">Reference proteome</keyword>
<dbReference type="PANTHER" id="PTHR28255:SF1">
    <property type="entry name" value="UPF0303 PROTEIN YBR137W"/>
    <property type="match status" value="1"/>
</dbReference>
<dbReference type="InterPro" id="IPR010371">
    <property type="entry name" value="YBR137W-like"/>
</dbReference>
<accession>A0A0H1R4P8</accession>
<protein>
    <recommendedName>
        <fullName evidence="1">UPF0303 protein AA309_28085</fullName>
    </recommendedName>
</protein>
<evidence type="ECO:0000256" key="1">
    <source>
        <dbReference type="HAMAP-Rule" id="MF_00761"/>
    </source>
</evidence>
<dbReference type="AlphaFoldDB" id="A0A0H1R4P8"/>
<gene>
    <name evidence="2" type="ORF">AA309_28085</name>
</gene>
<dbReference type="PIRSF" id="PIRSF008757">
    <property type="entry name" value="UCP008757"/>
    <property type="match status" value="1"/>
</dbReference>
<dbReference type="OrthoDB" id="9815315at2"/>
<comment type="caution">
    <text evidence="2">The sequence shown here is derived from an EMBL/GenBank/DDBJ whole genome shotgun (WGS) entry which is preliminary data.</text>
</comment>
<dbReference type="PATRIC" id="fig|1225564.3.peg.141"/>